<dbReference type="PRINTS" id="PR00455">
    <property type="entry name" value="HTHTETR"/>
</dbReference>
<dbReference type="InterPro" id="IPR009057">
    <property type="entry name" value="Homeodomain-like_sf"/>
</dbReference>
<evidence type="ECO:0000256" key="1">
    <source>
        <dbReference type="ARBA" id="ARBA00022491"/>
    </source>
</evidence>
<dbReference type="RefSeq" id="WP_264790003.1">
    <property type="nucleotide sequence ID" value="NZ_AP026867.1"/>
</dbReference>
<name>A0A915YKC0_9BACT</name>
<evidence type="ECO:0000313" key="7">
    <source>
        <dbReference type="EMBL" id="BDS14795.1"/>
    </source>
</evidence>
<dbReference type="SUPFAM" id="SSF46689">
    <property type="entry name" value="Homeodomain-like"/>
    <property type="match status" value="1"/>
</dbReference>
<dbReference type="KEGG" id="aup:AsAng_0055770"/>
<dbReference type="PROSITE" id="PS50977">
    <property type="entry name" value="HTH_TETR_2"/>
    <property type="match status" value="1"/>
</dbReference>
<dbReference type="PANTHER" id="PTHR30055:SF175">
    <property type="entry name" value="HTH-TYPE TRANSCRIPTIONAL REPRESSOR KSTR2"/>
    <property type="match status" value="1"/>
</dbReference>
<dbReference type="Pfam" id="PF00440">
    <property type="entry name" value="TetR_N"/>
    <property type="match status" value="1"/>
</dbReference>
<dbReference type="SUPFAM" id="SSF48498">
    <property type="entry name" value="Tetracyclin repressor-like, C-terminal domain"/>
    <property type="match status" value="1"/>
</dbReference>
<keyword evidence="1" id="KW-0678">Repressor</keyword>
<dbReference type="GO" id="GO:0000976">
    <property type="term" value="F:transcription cis-regulatory region binding"/>
    <property type="evidence" value="ECO:0007669"/>
    <property type="project" value="TreeGrafter"/>
</dbReference>
<dbReference type="Gene3D" id="1.10.357.10">
    <property type="entry name" value="Tetracycline Repressor, domain 2"/>
    <property type="match status" value="1"/>
</dbReference>
<evidence type="ECO:0000256" key="3">
    <source>
        <dbReference type="ARBA" id="ARBA00023125"/>
    </source>
</evidence>
<evidence type="ECO:0000259" key="6">
    <source>
        <dbReference type="PROSITE" id="PS50977"/>
    </source>
</evidence>
<reference evidence="7" key="1">
    <citation type="submission" date="2022-09" db="EMBL/GenBank/DDBJ databases">
        <title>Aureispira anguillicida sp. nov., isolated from Leptocephalus of Japanese eel Anguilla japonica.</title>
        <authorList>
            <person name="Yuasa K."/>
            <person name="Mekata T."/>
            <person name="Ikunari K."/>
        </authorList>
    </citation>
    <scope>NUCLEOTIDE SEQUENCE</scope>
    <source>
        <strain evidence="7">EL160426</strain>
    </source>
</reference>
<dbReference type="PANTHER" id="PTHR30055">
    <property type="entry name" value="HTH-TYPE TRANSCRIPTIONAL REGULATOR RUTR"/>
    <property type="match status" value="1"/>
</dbReference>
<keyword evidence="4" id="KW-0804">Transcription</keyword>
<dbReference type="InterPro" id="IPR050109">
    <property type="entry name" value="HTH-type_TetR-like_transc_reg"/>
</dbReference>
<accession>A0A915YKC0</accession>
<evidence type="ECO:0000256" key="2">
    <source>
        <dbReference type="ARBA" id="ARBA00023015"/>
    </source>
</evidence>
<dbReference type="Proteomes" id="UP001060919">
    <property type="component" value="Chromosome"/>
</dbReference>
<dbReference type="Gene3D" id="1.10.10.60">
    <property type="entry name" value="Homeodomain-like"/>
    <property type="match status" value="1"/>
</dbReference>
<dbReference type="EMBL" id="AP026867">
    <property type="protein sequence ID" value="BDS14795.1"/>
    <property type="molecule type" value="Genomic_DNA"/>
</dbReference>
<protein>
    <submittedName>
        <fullName evidence="7">TetR/AcrR family transcriptional regulator</fullName>
    </submittedName>
</protein>
<dbReference type="InterPro" id="IPR001647">
    <property type="entry name" value="HTH_TetR"/>
</dbReference>
<keyword evidence="2" id="KW-0805">Transcription regulation</keyword>
<organism evidence="7 8">
    <name type="scientific">Aureispira anguillae</name>
    <dbReference type="NCBI Taxonomy" id="2864201"/>
    <lineage>
        <taxon>Bacteria</taxon>
        <taxon>Pseudomonadati</taxon>
        <taxon>Bacteroidota</taxon>
        <taxon>Saprospiria</taxon>
        <taxon>Saprospirales</taxon>
        <taxon>Saprospiraceae</taxon>
        <taxon>Aureispira</taxon>
    </lineage>
</organism>
<dbReference type="AlphaFoldDB" id="A0A915YKC0"/>
<evidence type="ECO:0000256" key="4">
    <source>
        <dbReference type="ARBA" id="ARBA00023163"/>
    </source>
</evidence>
<keyword evidence="8" id="KW-1185">Reference proteome</keyword>
<proteinExistence type="predicted"/>
<sequence length="211" mass="24855">MNHVDELTKILDASEILFRKYGIRSVTMADIARDLGMSKKTLYLYIENKHDLVSKVMKRHIIQDQDMCCRIQKESENALDELLKVSLYVQQQVKEINPSLIFDLQKYHRPIWEMMDNFHRKDIVHMVENNLRGGVEEGVYRDNLNVELVSRLYVSLMLTLSDNELFPVTQFPTHVLHKEFIRYHICGIVSDKGRIQLREMLDSLDPTGEIY</sequence>
<dbReference type="GO" id="GO:0003700">
    <property type="term" value="F:DNA-binding transcription factor activity"/>
    <property type="evidence" value="ECO:0007669"/>
    <property type="project" value="TreeGrafter"/>
</dbReference>
<feature type="DNA-binding region" description="H-T-H motif" evidence="5">
    <location>
        <begin position="27"/>
        <end position="46"/>
    </location>
</feature>
<evidence type="ECO:0000313" key="8">
    <source>
        <dbReference type="Proteomes" id="UP001060919"/>
    </source>
</evidence>
<dbReference type="InterPro" id="IPR036271">
    <property type="entry name" value="Tet_transcr_reg_TetR-rel_C_sf"/>
</dbReference>
<gene>
    <name evidence="7" type="ORF">AsAng_0055770</name>
</gene>
<keyword evidence="3 5" id="KW-0238">DNA-binding</keyword>
<feature type="domain" description="HTH tetR-type" evidence="6">
    <location>
        <begin position="4"/>
        <end position="64"/>
    </location>
</feature>
<evidence type="ECO:0000256" key="5">
    <source>
        <dbReference type="PROSITE-ProRule" id="PRU00335"/>
    </source>
</evidence>